<protein>
    <submittedName>
        <fullName evidence="2">Uncharacterized protein</fullName>
    </submittedName>
</protein>
<feature type="compositionally biased region" description="Pro residues" evidence="1">
    <location>
        <begin position="21"/>
        <end position="34"/>
    </location>
</feature>
<evidence type="ECO:0000256" key="1">
    <source>
        <dbReference type="SAM" id="MobiDB-lite"/>
    </source>
</evidence>
<feature type="compositionally biased region" description="Basic residues" evidence="1">
    <location>
        <begin position="1"/>
        <end position="13"/>
    </location>
</feature>
<dbReference type="EMBL" id="OW152827">
    <property type="protein sequence ID" value="CAH2043808.1"/>
    <property type="molecule type" value="Genomic_DNA"/>
</dbReference>
<name>A0ABN8HYF6_9NEOP</name>
<proteinExistence type="predicted"/>
<organism evidence="2 3">
    <name type="scientific">Iphiclides podalirius</name>
    <name type="common">scarce swallowtail</name>
    <dbReference type="NCBI Taxonomy" id="110791"/>
    <lineage>
        <taxon>Eukaryota</taxon>
        <taxon>Metazoa</taxon>
        <taxon>Ecdysozoa</taxon>
        <taxon>Arthropoda</taxon>
        <taxon>Hexapoda</taxon>
        <taxon>Insecta</taxon>
        <taxon>Pterygota</taxon>
        <taxon>Neoptera</taxon>
        <taxon>Endopterygota</taxon>
        <taxon>Lepidoptera</taxon>
        <taxon>Glossata</taxon>
        <taxon>Ditrysia</taxon>
        <taxon>Papilionoidea</taxon>
        <taxon>Papilionidae</taxon>
        <taxon>Papilioninae</taxon>
        <taxon>Iphiclides</taxon>
    </lineage>
</organism>
<accession>A0ABN8HYF6</accession>
<feature type="region of interest" description="Disordered" evidence="1">
    <location>
        <begin position="81"/>
        <end position="101"/>
    </location>
</feature>
<evidence type="ECO:0000313" key="3">
    <source>
        <dbReference type="Proteomes" id="UP000837857"/>
    </source>
</evidence>
<feature type="region of interest" description="Disordered" evidence="1">
    <location>
        <begin position="1"/>
        <end position="65"/>
    </location>
</feature>
<evidence type="ECO:0000313" key="2">
    <source>
        <dbReference type="EMBL" id="CAH2043808.1"/>
    </source>
</evidence>
<dbReference type="Proteomes" id="UP000837857">
    <property type="component" value="Chromosome 15"/>
</dbReference>
<gene>
    <name evidence="2" type="ORF">IPOD504_LOCUS4456</name>
</gene>
<reference evidence="2" key="1">
    <citation type="submission" date="2022-03" db="EMBL/GenBank/DDBJ databases">
        <authorList>
            <person name="Martin H S."/>
        </authorList>
    </citation>
    <scope>NUCLEOTIDE SEQUENCE</scope>
</reference>
<sequence length="320" mass="34481">MIFRRRGKNKRVVRGSGGILTPPPPPPPPAPKPPASSSSHGHRAPTRCAERKAHSLPPAAPPPPHHRVVFRTCACAAMRTSASPRRGNGQVEPPARLSRPASPAQCARLLAAGGSVRSARTHAPRTRCAERRDCEVPTASVDRPTYDMSCERRTKAARFLDLRQGPISLHGCAKDNVLPGIVARIVKDKSVPSAGCVGYDAGECLRPGGMQAVGQEWLMRRCGALPASPRGLERLLTRPPAPTSHLLQPPRSVPTRLLTPRTATILFFSLSWKKDHRSPTPPPKKAANLLLGAILTSLLFSTSDHNAHYVTARLVSAFKL</sequence>
<feature type="non-terminal residue" evidence="2">
    <location>
        <position position="320"/>
    </location>
</feature>
<keyword evidence="3" id="KW-1185">Reference proteome</keyword>